<dbReference type="Proteomes" id="UP000256661">
    <property type="component" value="Unassembled WGS sequence"/>
</dbReference>
<sequence length="69" mass="7271">MNTTTETQGLPAAASKPEDVQREECTCVFSCAEDRETACSLSGTWHVHPDNGLGIFGPCPAHPDAPGDL</sequence>
<accession>A0A3D9T554</accession>
<dbReference type="AlphaFoldDB" id="A0A3D9T554"/>
<keyword evidence="3" id="KW-1185">Reference proteome</keyword>
<protein>
    <submittedName>
        <fullName evidence="2">Uncharacterized protein</fullName>
    </submittedName>
</protein>
<comment type="caution">
    <text evidence="2">The sequence shown here is derived from an EMBL/GenBank/DDBJ whole genome shotgun (WGS) entry which is preliminary data.</text>
</comment>
<evidence type="ECO:0000313" key="2">
    <source>
        <dbReference type="EMBL" id="REF00376.1"/>
    </source>
</evidence>
<proteinExistence type="predicted"/>
<evidence type="ECO:0000256" key="1">
    <source>
        <dbReference type="SAM" id="MobiDB-lite"/>
    </source>
</evidence>
<gene>
    <name evidence="2" type="ORF">DFJ69_5908</name>
</gene>
<dbReference type="EMBL" id="QTTT01000001">
    <property type="protein sequence ID" value="REF00376.1"/>
    <property type="molecule type" value="Genomic_DNA"/>
</dbReference>
<name>A0A3D9T554_9ACTN</name>
<evidence type="ECO:0000313" key="3">
    <source>
        <dbReference type="Proteomes" id="UP000256661"/>
    </source>
</evidence>
<feature type="region of interest" description="Disordered" evidence="1">
    <location>
        <begin position="1"/>
        <end position="21"/>
    </location>
</feature>
<reference evidence="2 3" key="1">
    <citation type="submission" date="2018-08" db="EMBL/GenBank/DDBJ databases">
        <title>Sequencing the genomes of 1000 actinobacteria strains.</title>
        <authorList>
            <person name="Klenk H.-P."/>
        </authorList>
    </citation>
    <scope>NUCLEOTIDE SEQUENCE [LARGE SCALE GENOMIC DNA]</scope>
    <source>
        <strain evidence="2 3">DSM 43927</strain>
    </source>
</reference>
<organism evidence="2 3">
    <name type="scientific">Thermomonospora umbrina</name>
    <dbReference type="NCBI Taxonomy" id="111806"/>
    <lineage>
        <taxon>Bacteria</taxon>
        <taxon>Bacillati</taxon>
        <taxon>Actinomycetota</taxon>
        <taxon>Actinomycetes</taxon>
        <taxon>Streptosporangiales</taxon>
        <taxon>Thermomonosporaceae</taxon>
        <taxon>Thermomonospora</taxon>
    </lineage>
</organism>